<evidence type="ECO:0000313" key="1">
    <source>
        <dbReference type="EMBL" id="PTW63282.1"/>
    </source>
</evidence>
<keyword evidence="2" id="KW-1185">Reference proteome</keyword>
<dbReference type="EMBL" id="QAYG01000001">
    <property type="protein sequence ID" value="PTW63282.1"/>
    <property type="molecule type" value="Genomic_DNA"/>
</dbReference>
<organism evidence="1 2">
    <name type="scientific">Breoghania corrubedonensis</name>
    <dbReference type="NCBI Taxonomy" id="665038"/>
    <lineage>
        <taxon>Bacteria</taxon>
        <taxon>Pseudomonadati</taxon>
        <taxon>Pseudomonadota</taxon>
        <taxon>Alphaproteobacteria</taxon>
        <taxon>Hyphomicrobiales</taxon>
        <taxon>Stappiaceae</taxon>
        <taxon>Breoghania</taxon>
    </lineage>
</organism>
<comment type="caution">
    <text evidence="1">The sequence shown here is derived from an EMBL/GenBank/DDBJ whole genome shotgun (WGS) entry which is preliminary data.</text>
</comment>
<dbReference type="RefSeq" id="WP_146177353.1">
    <property type="nucleotide sequence ID" value="NZ_QAYG01000001.1"/>
</dbReference>
<dbReference type="AlphaFoldDB" id="A0A2T5VHP7"/>
<reference evidence="1 2" key="1">
    <citation type="submission" date="2018-04" db="EMBL/GenBank/DDBJ databases">
        <title>Genomic Encyclopedia of Archaeal and Bacterial Type Strains, Phase II (KMG-II): from individual species to whole genera.</title>
        <authorList>
            <person name="Goeker M."/>
        </authorList>
    </citation>
    <scope>NUCLEOTIDE SEQUENCE [LARGE SCALE GENOMIC DNA]</scope>
    <source>
        <strain evidence="1 2">DSM 23382</strain>
    </source>
</reference>
<gene>
    <name evidence="1" type="ORF">C8N35_1011333</name>
</gene>
<name>A0A2T5VHP7_9HYPH</name>
<sequence length="80" mass="8473">MFDYDAERLARVGGKYESARFSFGGWMGLPHALRPVGKGLNAVVARQMGRCVCRGGAIGSHAVQLTHFGFSGARDSGGSQ</sequence>
<evidence type="ECO:0000313" key="2">
    <source>
        <dbReference type="Proteomes" id="UP000244081"/>
    </source>
</evidence>
<accession>A0A2T5VHP7</accession>
<dbReference type="Proteomes" id="UP000244081">
    <property type="component" value="Unassembled WGS sequence"/>
</dbReference>
<proteinExistence type="predicted"/>
<protein>
    <submittedName>
        <fullName evidence="1">Uncharacterized protein</fullName>
    </submittedName>
</protein>